<dbReference type="PROSITE" id="PS00018">
    <property type="entry name" value="EF_HAND_1"/>
    <property type="match status" value="1"/>
</dbReference>
<dbReference type="InterPro" id="IPR018247">
    <property type="entry name" value="EF_Hand_1_Ca_BS"/>
</dbReference>
<keyword evidence="4" id="KW-1185">Reference proteome</keyword>
<comment type="caution">
    <text evidence="3">The sequence shown here is derived from an EMBL/GenBank/DDBJ whole genome shotgun (WGS) entry which is preliminary data.</text>
</comment>
<dbReference type="Pfam" id="PF07963">
    <property type="entry name" value="N_methyl"/>
    <property type="match status" value="1"/>
</dbReference>
<dbReference type="PROSITE" id="PS00409">
    <property type="entry name" value="PROKAR_NTER_METHYL"/>
    <property type="match status" value="1"/>
</dbReference>
<accession>A0AA37T4L2</accession>
<evidence type="ECO:0000313" key="3">
    <source>
        <dbReference type="EMBL" id="GLR73029.1"/>
    </source>
</evidence>
<dbReference type="GO" id="GO:0043683">
    <property type="term" value="P:type IV pilus assembly"/>
    <property type="evidence" value="ECO:0007669"/>
    <property type="project" value="InterPro"/>
</dbReference>
<dbReference type="GO" id="GO:0015627">
    <property type="term" value="C:type II protein secretion system complex"/>
    <property type="evidence" value="ECO:0007669"/>
    <property type="project" value="InterPro"/>
</dbReference>
<sequence length="154" mass="16087">MNKLKKGFSLVELMIVVALVGIIAAVAYPSYKNTMAGSARSAVQADLMAFAGAMERHNASVFTYKAAAAGGGDTGTPAIFTGHSPASGPVENKKYILTIDDVPTNGQTFILKAAPVSGSLVEGSGALFIFSDGRKAWDQNDNGTIDSSEYCWNC</sequence>
<keyword evidence="2" id="KW-0812">Transmembrane</keyword>
<feature type="transmembrane region" description="Helical" evidence="2">
    <location>
        <begin position="7"/>
        <end position="28"/>
    </location>
</feature>
<keyword evidence="1" id="KW-0488">Methylation</keyword>
<dbReference type="GO" id="GO:0015628">
    <property type="term" value="P:protein secretion by the type II secretion system"/>
    <property type="evidence" value="ECO:0007669"/>
    <property type="project" value="InterPro"/>
</dbReference>
<dbReference type="PRINTS" id="PR00813">
    <property type="entry name" value="BCTERIALGSPG"/>
</dbReference>
<proteinExistence type="predicted"/>
<evidence type="ECO:0000256" key="2">
    <source>
        <dbReference type="SAM" id="Phobius"/>
    </source>
</evidence>
<evidence type="ECO:0000256" key="1">
    <source>
        <dbReference type="ARBA" id="ARBA00022481"/>
    </source>
</evidence>
<dbReference type="InterPro" id="IPR000983">
    <property type="entry name" value="Bac_GSPG_pilin"/>
</dbReference>
<dbReference type="InterPro" id="IPR045584">
    <property type="entry name" value="Pilin-like"/>
</dbReference>
<reference evidence="3" key="2">
    <citation type="submission" date="2023-01" db="EMBL/GenBank/DDBJ databases">
        <title>Draft genome sequence of Agaribacter marinus strain NBRC 110023.</title>
        <authorList>
            <person name="Sun Q."/>
            <person name="Mori K."/>
        </authorList>
    </citation>
    <scope>NUCLEOTIDE SEQUENCE</scope>
    <source>
        <strain evidence="3">NBRC 110023</strain>
    </source>
</reference>
<dbReference type="NCBIfam" id="TIGR02532">
    <property type="entry name" value="IV_pilin_GFxxxE"/>
    <property type="match status" value="1"/>
</dbReference>
<dbReference type="Gene3D" id="3.30.700.10">
    <property type="entry name" value="Glycoprotein, Type 4 Pilin"/>
    <property type="match status" value="1"/>
</dbReference>
<organism evidence="3 4">
    <name type="scientific">Agaribacter marinus</name>
    <dbReference type="NCBI Taxonomy" id="1431249"/>
    <lineage>
        <taxon>Bacteria</taxon>
        <taxon>Pseudomonadati</taxon>
        <taxon>Pseudomonadota</taxon>
        <taxon>Gammaproteobacteria</taxon>
        <taxon>Alteromonadales</taxon>
        <taxon>Alteromonadaceae</taxon>
        <taxon>Agaribacter</taxon>
    </lineage>
</organism>
<dbReference type="EMBL" id="BSOT01000019">
    <property type="protein sequence ID" value="GLR73029.1"/>
    <property type="molecule type" value="Genomic_DNA"/>
</dbReference>
<reference evidence="3" key="1">
    <citation type="journal article" date="2014" name="Int. J. Syst. Evol. Microbiol.">
        <title>Complete genome sequence of Corynebacterium casei LMG S-19264T (=DSM 44701T), isolated from a smear-ripened cheese.</title>
        <authorList>
            <consortium name="US DOE Joint Genome Institute (JGI-PGF)"/>
            <person name="Walter F."/>
            <person name="Albersmeier A."/>
            <person name="Kalinowski J."/>
            <person name="Ruckert C."/>
        </authorList>
    </citation>
    <scope>NUCLEOTIDE SEQUENCE</scope>
    <source>
        <strain evidence="3">NBRC 110023</strain>
    </source>
</reference>
<keyword evidence="2" id="KW-1133">Transmembrane helix</keyword>
<name>A0AA37T4L2_9ALTE</name>
<dbReference type="RefSeq" id="WP_284219447.1">
    <property type="nucleotide sequence ID" value="NZ_BSOT01000019.1"/>
</dbReference>
<dbReference type="SUPFAM" id="SSF54523">
    <property type="entry name" value="Pili subunits"/>
    <property type="match status" value="1"/>
</dbReference>
<dbReference type="InterPro" id="IPR012902">
    <property type="entry name" value="N_methyl_site"/>
</dbReference>
<evidence type="ECO:0000313" key="4">
    <source>
        <dbReference type="Proteomes" id="UP001156601"/>
    </source>
</evidence>
<gene>
    <name evidence="3" type="ORF">GCM10007852_39370</name>
</gene>
<dbReference type="Proteomes" id="UP001156601">
    <property type="component" value="Unassembled WGS sequence"/>
</dbReference>
<dbReference type="InterPro" id="IPR031982">
    <property type="entry name" value="PilE-like"/>
</dbReference>
<protein>
    <submittedName>
        <fullName evidence="3">Pilus biosynthesis protein</fullName>
    </submittedName>
</protein>
<dbReference type="AlphaFoldDB" id="A0AA37T4L2"/>
<dbReference type="Pfam" id="PF16732">
    <property type="entry name" value="ComP_DUS"/>
    <property type="match status" value="1"/>
</dbReference>
<keyword evidence="2" id="KW-0472">Membrane</keyword>